<dbReference type="OrthoDB" id="3766406at2759"/>
<reference evidence="2" key="1">
    <citation type="submission" date="2023-01" db="EMBL/GenBank/DDBJ databases">
        <authorList>
            <person name="Van Ghelder C."/>
            <person name="Rancurel C."/>
        </authorList>
    </citation>
    <scope>NUCLEOTIDE SEQUENCE</scope>
    <source>
        <strain evidence="2">CNCM I-4278</strain>
    </source>
</reference>
<evidence type="ECO:0000313" key="3">
    <source>
        <dbReference type="Proteomes" id="UP001152607"/>
    </source>
</evidence>
<dbReference type="Proteomes" id="UP001152607">
    <property type="component" value="Unassembled WGS sequence"/>
</dbReference>
<feature type="compositionally biased region" description="Polar residues" evidence="1">
    <location>
        <begin position="48"/>
        <end position="57"/>
    </location>
</feature>
<dbReference type="AlphaFoldDB" id="A0A9W4UNB9"/>
<protein>
    <recommendedName>
        <fullName evidence="4">F-box domain-containing protein</fullName>
    </recommendedName>
</protein>
<accession>A0A9W4UNB9</accession>
<organism evidence="2 3">
    <name type="scientific">Periconia digitata</name>
    <dbReference type="NCBI Taxonomy" id="1303443"/>
    <lineage>
        <taxon>Eukaryota</taxon>
        <taxon>Fungi</taxon>
        <taxon>Dikarya</taxon>
        <taxon>Ascomycota</taxon>
        <taxon>Pezizomycotina</taxon>
        <taxon>Dothideomycetes</taxon>
        <taxon>Pleosporomycetidae</taxon>
        <taxon>Pleosporales</taxon>
        <taxon>Massarineae</taxon>
        <taxon>Periconiaceae</taxon>
        <taxon>Periconia</taxon>
    </lineage>
</organism>
<comment type="caution">
    <text evidence="2">The sequence shown here is derived from an EMBL/GenBank/DDBJ whole genome shotgun (WGS) entry which is preliminary data.</text>
</comment>
<evidence type="ECO:0000256" key="1">
    <source>
        <dbReference type="SAM" id="MobiDB-lite"/>
    </source>
</evidence>
<feature type="region of interest" description="Disordered" evidence="1">
    <location>
        <begin position="1"/>
        <end position="62"/>
    </location>
</feature>
<sequence length="412" mass="47092">MPKAAPVRRSTRVKSRETPGYSRNETRRKPSKKPSKKTPKEDTVTPFVRTQQDSSNDPNRRIRPFNLPRELTQHISSFLSLAERICFTLTCKEAAETVGSDIWATFKGVKRLYYNHQLIADRDELCQLLSKDLGALVFHCKNCGVMHPTQMLPPRLRRTAKWTTFCLGHNAEIDYLPSNGSTGYVLTFEHILRAMKESEGRIDHEKQGPIIELLGGDLTVEKPEQNLTWRMNSSGRYIGGKLIFKHVHFFQNLERQPLRPKQVLDLPVRLCPHQSTTTALPVKSRSINSHNANGSLLTHAITSVFPEASRKGVDMSVFRAPTKTELEQMSAAKTGGGYIYKCRSCPTKYRVEFAAGELRIIAWQCFGKDPAQASKYWKWFVRREGYSLGIDKRNDEWWSHGRSIPDFLVNED</sequence>
<keyword evidence="3" id="KW-1185">Reference proteome</keyword>
<evidence type="ECO:0008006" key="4">
    <source>
        <dbReference type="Google" id="ProtNLM"/>
    </source>
</evidence>
<proteinExistence type="predicted"/>
<evidence type="ECO:0000313" key="2">
    <source>
        <dbReference type="EMBL" id="CAI6338459.1"/>
    </source>
</evidence>
<gene>
    <name evidence="2" type="ORF">PDIGIT_LOCUS11587</name>
</gene>
<dbReference type="EMBL" id="CAOQHR010000008">
    <property type="protein sequence ID" value="CAI6338459.1"/>
    <property type="molecule type" value="Genomic_DNA"/>
</dbReference>
<name>A0A9W4UNB9_9PLEO</name>